<proteinExistence type="predicted"/>
<sequence length="28" mass="2980">MFALAPAVKIACAPLLLIMQQPVLGRTL</sequence>
<evidence type="ECO:0000313" key="1">
    <source>
        <dbReference type="EMBL" id="POI34012.1"/>
    </source>
</evidence>
<keyword evidence="2" id="KW-1185">Reference proteome</keyword>
<evidence type="ECO:0000313" key="2">
    <source>
        <dbReference type="Proteomes" id="UP000237246"/>
    </source>
</evidence>
<gene>
    <name evidence="1" type="ORF">CIB84_002236</name>
</gene>
<dbReference type="AlphaFoldDB" id="A0A2P4TCC5"/>
<protein>
    <submittedName>
        <fullName evidence="1">Uncharacterized protein</fullName>
    </submittedName>
</protein>
<organism evidence="1 2">
    <name type="scientific">Bambusicola thoracicus</name>
    <name type="common">Chinese bamboo-partridge</name>
    <name type="synonym">Perdix thoracica</name>
    <dbReference type="NCBI Taxonomy" id="9083"/>
    <lineage>
        <taxon>Eukaryota</taxon>
        <taxon>Metazoa</taxon>
        <taxon>Chordata</taxon>
        <taxon>Craniata</taxon>
        <taxon>Vertebrata</taxon>
        <taxon>Euteleostomi</taxon>
        <taxon>Archelosauria</taxon>
        <taxon>Archosauria</taxon>
        <taxon>Dinosauria</taxon>
        <taxon>Saurischia</taxon>
        <taxon>Theropoda</taxon>
        <taxon>Coelurosauria</taxon>
        <taxon>Aves</taxon>
        <taxon>Neognathae</taxon>
        <taxon>Galloanserae</taxon>
        <taxon>Galliformes</taxon>
        <taxon>Phasianidae</taxon>
        <taxon>Perdicinae</taxon>
        <taxon>Bambusicola</taxon>
    </lineage>
</organism>
<dbReference type="Proteomes" id="UP000237246">
    <property type="component" value="Unassembled WGS sequence"/>
</dbReference>
<accession>A0A2P4TCC5</accession>
<comment type="caution">
    <text evidence="1">The sequence shown here is derived from an EMBL/GenBank/DDBJ whole genome shotgun (WGS) entry which is preliminary data.</text>
</comment>
<reference evidence="1 2" key="1">
    <citation type="submission" date="2018-01" db="EMBL/GenBank/DDBJ databases">
        <title>Comparison of the Chinese Bamboo Partridge and Red Junglefowl genome sequences highlights the importance of demography in genome evolution.</title>
        <authorList>
            <person name="Tiley G.P."/>
            <person name="Kimball R.T."/>
            <person name="Braun E.L."/>
            <person name="Burleigh J.G."/>
        </authorList>
    </citation>
    <scope>NUCLEOTIDE SEQUENCE [LARGE SCALE GENOMIC DNA]</scope>
    <source>
        <strain evidence="1">RTK389</strain>
        <tissue evidence="1">Blood</tissue>
    </source>
</reference>
<name>A0A2P4TCC5_BAMTH</name>
<dbReference type="EMBL" id="PPHD01002511">
    <property type="protein sequence ID" value="POI34012.1"/>
    <property type="molecule type" value="Genomic_DNA"/>
</dbReference>